<reference evidence="4 5" key="1">
    <citation type="journal article" date="2018" name="Nat. Microbiol.">
        <title>Leveraging single-cell genomics to expand the fungal tree of life.</title>
        <authorList>
            <person name="Ahrendt S.R."/>
            <person name="Quandt C.A."/>
            <person name="Ciobanu D."/>
            <person name="Clum A."/>
            <person name="Salamov A."/>
            <person name="Andreopoulos B."/>
            <person name="Cheng J.F."/>
            <person name="Woyke T."/>
            <person name="Pelin A."/>
            <person name="Henrissat B."/>
            <person name="Reynolds N.K."/>
            <person name="Benny G.L."/>
            <person name="Smith M.E."/>
            <person name="James T.Y."/>
            <person name="Grigoriev I.V."/>
        </authorList>
    </citation>
    <scope>NUCLEOTIDE SEQUENCE [LARGE SCALE GENOMIC DNA]</scope>
    <source>
        <strain evidence="4 5">ATCC 52028</strain>
    </source>
</reference>
<dbReference type="HAMAP" id="MF_00055">
    <property type="entry name" value="MEMO1"/>
    <property type="match status" value="1"/>
</dbReference>
<dbReference type="EMBL" id="ML009126">
    <property type="protein sequence ID" value="RKO98027.1"/>
    <property type="molecule type" value="Genomic_DNA"/>
</dbReference>
<accession>A0A4V1ITS0</accession>
<evidence type="ECO:0000313" key="2">
    <source>
        <dbReference type="EMBL" id="RKO98027.1"/>
    </source>
</evidence>
<comment type="similarity">
    <text evidence="1">Belongs to the MEMO1 family.</text>
</comment>
<dbReference type="Proteomes" id="UP000274922">
    <property type="component" value="Unassembled WGS sequence"/>
</dbReference>
<evidence type="ECO:0000313" key="4">
    <source>
        <dbReference type="Proteomes" id="UP000268535"/>
    </source>
</evidence>
<dbReference type="Gene3D" id="3.40.830.10">
    <property type="entry name" value="LigB-like"/>
    <property type="match status" value="1"/>
</dbReference>
<reference evidence="2" key="3">
    <citation type="submission" date="2018-08" db="EMBL/GenBank/DDBJ databases">
        <title>Leveraging single-cell genomics to expand the Fungal Tree of Life.</title>
        <authorList>
            <consortium name="DOE Joint Genome Institute"/>
            <person name="Ahrendt S.R."/>
            <person name="Quandt C.A."/>
            <person name="Ciobanu D."/>
            <person name="Clum A."/>
            <person name="Salamov A."/>
            <person name="Andreopoulos B."/>
            <person name="Cheng J.-F."/>
            <person name="Woyke T."/>
            <person name="Pelin A."/>
            <person name="Henrissat B."/>
            <person name="Reynolds N."/>
            <person name="Benny G.L."/>
            <person name="Smith M.E."/>
            <person name="James T.Y."/>
            <person name="Grigoriev I.V."/>
        </authorList>
    </citation>
    <scope>NUCLEOTIDE SEQUENCE</scope>
    <source>
        <strain evidence="2">ATCC 52028</strain>
    </source>
</reference>
<dbReference type="PANTHER" id="PTHR11060:SF0">
    <property type="entry name" value="PROTEIN MEMO1"/>
    <property type="match status" value="1"/>
</dbReference>
<evidence type="ECO:0000313" key="3">
    <source>
        <dbReference type="EMBL" id="RKP02623.1"/>
    </source>
</evidence>
<dbReference type="Proteomes" id="UP000268535">
    <property type="component" value="Unassembled WGS sequence"/>
</dbReference>
<name>A0A4V1ITS0_9FUNG</name>
<evidence type="ECO:0000256" key="1">
    <source>
        <dbReference type="ARBA" id="ARBA00006315"/>
    </source>
</evidence>
<reference evidence="3" key="2">
    <citation type="submission" date="2018-04" db="EMBL/GenBank/DDBJ databases">
        <title>Leveraging single-cell genomics to expand the Fungal Tree of Life.</title>
        <authorList>
            <consortium name="DOE Joint Genome Institute"/>
            <person name="Ahrendt S.R."/>
            <person name="Quandt C.A."/>
            <person name="Ciobanu D."/>
            <person name="Clum A."/>
            <person name="Salamov A."/>
            <person name="Andreopoulos B."/>
            <person name="Cheng J.-F."/>
            <person name="Woyke T."/>
            <person name="Pelin A."/>
            <person name="Henrissat B."/>
            <person name="Benny G.L."/>
            <person name="Smith M.E."/>
            <person name="James T.Y."/>
            <person name="Grigoriev I.V."/>
        </authorList>
    </citation>
    <scope>NUCLEOTIDE SEQUENCE</scope>
    <source>
        <strain evidence="3">ATCC 52028</strain>
    </source>
</reference>
<gene>
    <name evidence="2" type="ORF">CAUPRSCDRAFT_5570</name>
    <name evidence="3" type="ORF">CXG81DRAFT_17761</name>
</gene>
<proteinExistence type="inferred from homology"/>
<dbReference type="InterPro" id="IPR002737">
    <property type="entry name" value="MEMO1_fam"/>
</dbReference>
<dbReference type="EMBL" id="ML014139">
    <property type="protein sequence ID" value="RKP02623.1"/>
    <property type="molecule type" value="Genomic_DNA"/>
</dbReference>
<dbReference type="AlphaFoldDB" id="A0A4V1ITS0"/>
<dbReference type="Pfam" id="PF01875">
    <property type="entry name" value="Memo"/>
    <property type="match status" value="1"/>
</dbReference>
<sequence length="310" mass="34503">MSDTTRRATKAGTWYTQDAAQLLSELKNWLAQGVASNSDLGVDFPSSRVKAVIVPHAGYRFSGATAGHAYHAIDVREINRVFLIGPNHHWAELGDRVGVTHLKSCETPMGPIFVDTIVTQALQDEGLAIPLRKAVDEQEHSLEMQMPYLFHIMADAGKTPSQWTLVPLMVGHTSAAQEKKLAAFLSPHLADPHTLFVISSDFCHWGEPYGYMPRESAVPIYKSIETMDRRGMTLIEQQNVAGFRAYLDETRNTICGRHAISLLLETLDHLHAQPDHVRLQGRFVHYTNSGRVERPSDFSVSYASAVFVTP</sequence>
<dbReference type="STRING" id="1555241.A0A4V1ITS0"/>
<dbReference type="CDD" id="cd07361">
    <property type="entry name" value="MEMO_like"/>
    <property type="match status" value="1"/>
</dbReference>
<keyword evidence="5" id="KW-1185">Reference proteome</keyword>
<protein>
    <submittedName>
        <fullName evidence="2">Uncharacterized protein</fullName>
    </submittedName>
</protein>
<dbReference type="OrthoDB" id="417112at2759"/>
<dbReference type="NCBIfam" id="TIGR04336">
    <property type="entry name" value="AmmeMemoSam_B"/>
    <property type="match status" value="1"/>
</dbReference>
<dbReference type="PANTHER" id="PTHR11060">
    <property type="entry name" value="PROTEIN MEMO1"/>
    <property type="match status" value="1"/>
</dbReference>
<organism evidence="2 4">
    <name type="scientific">Caulochytrium protostelioides</name>
    <dbReference type="NCBI Taxonomy" id="1555241"/>
    <lineage>
        <taxon>Eukaryota</taxon>
        <taxon>Fungi</taxon>
        <taxon>Fungi incertae sedis</taxon>
        <taxon>Chytridiomycota</taxon>
        <taxon>Chytridiomycota incertae sedis</taxon>
        <taxon>Chytridiomycetes</taxon>
        <taxon>Caulochytriales</taxon>
        <taxon>Caulochytriaceae</taxon>
        <taxon>Caulochytrium</taxon>
    </lineage>
</organism>
<evidence type="ECO:0000313" key="5">
    <source>
        <dbReference type="Proteomes" id="UP000274922"/>
    </source>
</evidence>